<organism evidence="1 2">
    <name type="scientific">Araneus ventricosus</name>
    <name type="common">Orbweaver spider</name>
    <name type="synonym">Epeira ventricosa</name>
    <dbReference type="NCBI Taxonomy" id="182803"/>
    <lineage>
        <taxon>Eukaryota</taxon>
        <taxon>Metazoa</taxon>
        <taxon>Ecdysozoa</taxon>
        <taxon>Arthropoda</taxon>
        <taxon>Chelicerata</taxon>
        <taxon>Arachnida</taxon>
        <taxon>Araneae</taxon>
        <taxon>Araneomorphae</taxon>
        <taxon>Entelegynae</taxon>
        <taxon>Araneoidea</taxon>
        <taxon>Araneidae</taxon>
        <taxon>Araneus</taxon>
    </lineage>
</organism>
<keyword evidence="2" id="KW-1185">Reference proteome</keyword>
<evidence type="ECO:0000313" key="1">
    <source>
        <dbReference type="EMBL" id="GBM39800.1"/>
    </source>
</evidence>
<comment type="caution">
    <text evidence="1">The sequence shown here is derived from an EMBL/GenBank/DDBJ whole genome shotgun (WGS) entry which is preliminary data.</text>
</comment>
<dbReference type="EMBL" id="BGPR01000908">
    <property type="protein sequence ID" value="GBM39800.1"/>
    <property type="molecule type" value="Genomic_DNA"/>
</dbReference>
<sequence>MIAKLKTCDSKKEQGLDYMLGEVYGNYKQEKGDASKTVELNVNNKLKFKTALLKGTFENSAMNKMSIRKAMSALKQFLTKAF</sequence>
<name>A0A4Y2FE14_ARAVE</name>
<evidence type="ECO:0000313" key="2">
    <source>
        <dbReference type="Proteomes" id="UP000499080"/>
    </source>
</evidence>
<dbReference type="Proteomes" id="UP000499080">
    <property type="component" value="Unassembled WGS sequence"/>
</dbReference>
<protein>
    <submittedName>
        <fullName evidence="1">Uncharacterized protein</fullName>
    </submittedName>
</protein>
<dbReference type="AlphaFoldDB" id="A0A4Y2FE14"/>
<accession>A0A4Y2FE14</accession>
<reference evidence="1 2" key="1">
    <citation type="journal article" date="2019" name="Sci. Rep.">
        <title>Orb-weaving spider Araneus ventricosus genome elucidates the spidroin gene catalogue.</title>
        <authorList>
            <person name="Kono N."/>
            <person name="Nakamura H."/>
            <person name="Ohtoshi R."/>
            <person name="Moran D.A.P."/>
            <person name="Shinohara A."/>
            <person name="Yoshida Y."/>
            <person name="Fujiwara M."/>
            <person name="Mori M."/>
            <person name="Tomita M."/>
            <person name="Arakawa K."/>
        </authorList>
    </citation>
    <scope>NUCLEOTIDE SEQUENCE [LARGE SCALE GENOMIC DNA]</scope>
</reference>
<gene>
    <name evidence="1" type="ORF">AVEN_25015_1</name>
</gene>
<proteinExistence type="predicted"/>